<dbReference type="EMBL" id="JAGRQC010000001">
    <property type="protein sequence ID" value="MBR0552100.1"/>
    <property type="molecule type" value="Genomic_DNA"/>
</dbReference>
<keyword evidence="4 5" id="KW-0472">Membrane</keyword>
<proteinExistence type="predicted"/>
<dbReference type="AlphaFoldDB" id="A0A8T4IC11"/>
<organism evidence="7 8">
    <name type="scientific">Stakelama marina</name>
    <dbReference type="NCBI Taxonomy" id="2826939"/>
    <lineage>
        <taxon>Bacteria</taxon>
        <taxon>Pseudomonadati</taxon>
        <taxon>Pseudomonadota</taxon>
        <taxon>Alphaproteobacteria</taxon>
        <taxon>Sphingomonadales</taxon>
        <taxon>Sphingomonadaceae</taxon>
        <taxon>Stakelama</taxon>
    </lineage>
</organism>
<comment type="subcellular location">
    <subcellularLocation>
        <location evidence="1">Membrane</location>
        <topology evidence="1">Multi-pass membrane protein</topology>
    </subcellularLocation>
</comment>
<feature type="transmembrane region" description="Helical" evidence="5">
    <location>
        <begin position="127"/>
        <end position="147"/>
    </location>
</feature>
<dbReference type="Pfam" id="PF04932">
    <property type="entry name" value="Wzy_C"/>
    <property type="match status" value="1"/>
</dbReference>
<protein>
    <submittedName>
        <fullName evidence="7">O-antigen ligase family protein</fullName>
    </submittedName>
</protein>
<accession>A0A8T4IC11</accession>
<feature type="transmembrane region" description="Helical" evidence="5">
    <location>
        <begin position="404"/>
        <end position="423"/>
    </location>
</feature>
<dbReference type="PANTHER" id="PTHR37422">
    <property type="entry name" value="TEICHURONIC ACID BIOSYNTHESIS PROTEIN TUAE"/>
    <property type="match status" value="1"/>
</dbReference>
<dbReference type="InterPro" id="IPR007016">
    <property type="entry name" value="O-antigen_ligase-rel_domated"/>
</dbReference>
<dbReference type="Proteomes" id="UP000676996">
    <property type="component" value="Unassembled WGS sequence"/>
</dbReference>
<evidence type="ECO:0000256" key="2">
    <source>
        <dbReference type="ARBA" id="ARBA00022692"/>
    </source>
</evidence>
<name>A0A8T4IC11_9SPHN</name>
<sequence>MHRPPAIFIWSEWRTLIAAALLVVAILFGGGGTPAPGSELVVELAAIAAAIAWFWLAYLRGEAIAPVRDGSWLVALFALIAIPLMQLLPLPPSLWHALPGRGTEVEALGLVGRANTWMPISVSPTRTFASLLSLVPPIVLAIMVASLSRGQRTILIICLGALGILSALIGTVQLASGNANWLRFYSDTHYGFSTGFQANRNAQADILLISATAMIVAFWQAGPSQNNRLLRAIMLAGAALLLLSIIFTGSRTGLALILIPLVVAIMTLVPKKALLGRKGLLMIGAGLMVIGGSAYALHGNNRVNKTLQRFDDLEDARPKIWEDSLYTVSQTWPIGTGVGTFQSIFPSEERLEYVRPNFANRAHNDYLEFVIESGAVGILYLLAVLVIAGIRIIKLNRKIGHEGFYQAAFVTGSFLILFFHSIVDYPLRSMSLACIAALCAGLLSGSTVDDVESEP</sequence>
<feature type="transmembrane region" description="Helical" evidence="5">
    <location>
        <begin position="229"/>
        <end position="247"/>
    </location>
</feature>
<feature type="transmembrane region" description="Helical" evidence="5">
    <location>
        <begin position="253"/>
        <end position="270"/>
    </location>
</feature>
<dbReference type="GO" id="GO:0016874">
    <property type="term" value="F:ligase activity"/>
    <property type="evidence" value="ECO:0007669"/>
    <property type="project" value="UniProtKB-KW"/>
</dbReference>
<evidence type="ECO:0000256" key="5">
    <source>
        <dbReference type="SAM" id="Phobius"/>
    </source>
</evidence>
<evidence type="ECO:0000256" key="3">
    <source>
        <dbReference type="ARBA" id="ARBA00022989"/>
    </source>
</evidence>
<gene>
    <name evidence="7" type="ORF">J7S20_06250</name>
</gene>
<evidence type="ECO:0000256" key="1">
    <source>
        <dbReference type="ARBA" id="ARBA00004141"/>
    </source>
</evidence>
<reference evidence="7" key="1">
    <citation type="submission" date="2021-04" db="EMBL/GenBank/DDBJ databases">
        <title>Ouciella asimina sp. nov., isolated from the surface seawater in the hydrothermal field of Okinawa Trough.</title>
        <authorList>
            <person name="Shuang W."/>
        </authorList>
    </citation>
    <scope>NUCLEOTIDE SEQUENCE</scope>
    <source>
        <strain evidence="7">LXI357</strain>
    </source>
</reference>
<feature type="transmembrane region" description="Helical" evidence="5">
    <location>
        <begin position="7"/>
        <end position="28"/>
    </location>
</feature>
<feature type="transmembrane region" description="Helical" evidence="5">
    <location>
        <begin position="154"/>
        <end position="175"/>
    </location>
</feature>
<dbReference type="RefSeq" id="WP_284053350.1">
    <property type="nucleotide sequence ID" value="NZ_JAGRQC010000001.1"/>
</dbReference>
<feature type="transmembrane region" description="Helical" evidence="5">
    <location>
        <begin position="71"/>
        <end position="88"/>
    </location>
</feature>
<keyword evidence="8" id="KW-1185">Reference proteome</keyword>
<feature type="transmembrane region" description="Helical" evidence="5">
    <location>
        <begin position="429"/>
        <end position="448"/>
    </location>
</feature>
<keyword evidence="3 5" id="KW-1133">Transmembrane helix</keyword>
<dbReference type="PANTHER" id="PTHR37422:SF23">
    <property type="entry name" value="TEICHURONIC ACID BIOSYNTHESIS PROTEIN TUAE"/>
    <property type="match status" value="1"/>
</dbReference>
<evidence type="ECO:0000256" key="4">
    <source>
        <dbReference type="ARBA" id="ARBA00023136"/>
    </source>
</evidence>
<dbReference type="InterPro" id="IPR051533">
    <property type="entry name" value="WaaL-like"/>
</dbReference>
<feature type="transmembrane region" description="Helical" evidence="5">
    <location>
        <begin position="279"/>
        <end position="297"/>
    </location>
</feature>
<comment type="caution">
    <text evidence="7">The sequence shown here is derived from an EMBL/GenBank/DDBJ whole genome shotgun (WGS) entry which is preliminary data.</text>
</comment>
<evidence type="ECO:0000313" key="7">
    <source>
        <dbReference type="EMBL" id="MBR0552100.1"/>
    </source>
</evidence>
<feature type="domain" description="O-antigen ligase-related" evidence="6">
    <location>
        <begin position="237"/>
        <end position="381"/>
    </location>
</feature>
<dbReference type="GO" id="GO:0016020">
    <property type="term" value="C:membrane"/>
    <property type="evidence" value="ECO:0007669"/>
    <property type="project" value="UniProtKB-SubCell"/>
</dbReference>
<feature type="transmembrane region" description="Helical" evidence="5">
    <location>
        <begin position="369"/>
        <end position="392"/>
    </location>
</feature>
<feature type="transmembrane region" description="Helical" evidence="5">
    <location>
        <begin position="40"/>
        <end position="59"/>
    </location>
</feature>
<evidence type="ECO:0000313" key="8">
    <source>
        <dbReference type="Proteomes" id="UP000676996"/>
    </source>
</evidence>
<keyword evidence="7" id="KW-0436">Ligase</keyword>
<keyword evidence="2 5" id="KW-0812">Transmembrane</keyword>
<evidence type="ECO:0000259" key="6">
    <source>
        <dbReference type="Pfam" id="PF04932"/>
    </source>
</evidence>